<comment type="catalytic activity">
    <reaction evidence="1">
        <text>Hydrolysis of terminal non-reducing beta-D-galactose residues in beta-D-galactosides.</text>
        <dbReference type="EC" id="3.2.1.23"/>
    </reaction>
</comment>
<comment type="similarity">
    <text evidence="3">Belongs to the glycosyl hydrolase 2 family.</text>
</comment>
<keyword evidence="8" id="KW-0326">Glycosidase</keyword>
<dbReference type="GO" id="GO:0004565">
    <property type="term" value="F:beta-galactosidase activity"/>
    <property type="evidence" value="ECO:0007669"/>
    <property type="project" value="UniProtKB-EC"/>
</dbReference>
<evidence type="ECO:0000256" key="8">
    <source>
        <dbReference type="ARBA" id="ARBA00023295"/>
    </source>
</evidence>
<protein>
    <recommendedName>
        <fullName evidence="5">beta-galactosidase</fullName>
        <ecNumber evidence="5">3.2.1.23</ecNumber>
    </recommendedName>
    <alternativeName>
        <fullName evidence="9">Lactase</fullName>
    </alternativeName>
</protein>
<dbReference type="InterPro" id="IPR006101">
    <property type="entry name" value="Glyco_hydro_2"/>
</dbReference>
<proteinExistence type="inferred from homology"/>
<dbReference type="InterPro" id="IPR013783">
    <property type="entry name" value="Ig-like_fold"/>
</dbReference>
<evidence type="ECO:0000313" key="13">
    <source>
        <dbReference type="Proteomes" id="UP000764045"/>
    </source>
</evidence>
<evidence type="ECO:0000256" key="9">
    <source>
        <dbReference type="ARBA" id="ARBA00032230"/>
    </source>
</evidence>
<dbReference type="GO" id="GO:0009341">
    <property type="term" value="C:beta-galactosidase complex"/>
    <property type="evidence" value="ECO:0007669"/>
    <property type="project" value="InterPro"/>
</dbReference>
<dbReference type="Pfam" id="PF02836">
    <property type="entry name" value="Glyco_hydro_2_C"/>
    <property type="match status" value="1"/>
</dbReference>
<accession>A0A939B049</accession>
<dbReference type="InterPro" id="IPR008979">
    <property type="entry name" value="Galactose-bd-like_sf"/>
</dbReference>
<dbReference type="EMBL" id="JACJJL010000001">
    <property type="protein sequence ID" value="MBM6660353.1"/>
    <property type="molecule type" value="Genomic_DNA"/>
</dbReference>
<evidence type="ECO:0000256" key="5">
    <source>
        <dbReference type="ARBA" id="ARBA00012756"/>
    </source>
</evidence>
<dbReference type="Gene3D" id="2.60.40.10">
    <property type="entry name" value="Immunoglobulins"/>
    <property type="match status" value="2"/>
</dbReference>
<dbReference type="InterPro" id="IPR014718">
    <property type="entry name" value="GH-type_carb-bd"/>
</dbReference>
<dbReference type="SUPFAM" id="SSF74650">
    <property type="entry name" value="Galactose mutarotase-like"/>
    <property type="match status" value="1"/>
</dbReference>
<evidence type="ECO:0000256" key="1">
    <source>
        <dbReference type="ARBA" id="ARBA00001412"/>
    </source>
</evidence>
<keyword evidence="10" id="KW-0732">Signal</keyword>
<dbReference type="InterPro" id="IPR036156">
    <property type="entry name" value="Beta-gal/glucu_dom_sf"/>
</dbReference>
<keyword evidence="13" id="KW-1185">Reference proteome</keyword>
<dbReference type="SMART" id="SM01038">
    <property type="entry name" value="Bgal_small_N"/>
    <property type="match status" value="1"/>
</dbReference>
<dbReference type="EC" id="3.2.1.23" evidence="5"/>
<name>A0A939B049_9BACT</name>
<evidence type="ECO:0000256" key="2">
    <source>
        <dbReference type="ARBA" id="ARBA00001913"/>
    </source>
</evidence>
<reference evidence="12 13" key="1">
    <citation type="journal article" date="2021" name="Sci. Rep.">
        <title>The distribution of antibiotic resistance genes in chicken gut microbiota commensals.</title>
        <authorList>
            <person name="Juricova H."/>
            <person name="Matiasovicova J."/>
            <person name="Kubasova T."/>
            <person name="Cejkova D."/>
            <person name="Rychlik I."/>
        </authorList>
    </citation>
    <scope>NUCLEOTIDE SEQUENCE [LARGE SCALE GENOMIC DNA]</scope>
    <source>
        <strain evidence="12 13">An819</strain>
    </source>
</reference>
<evidence type="ECO:0000256" key="7">
    <source>
        <dbReference type="ARBA" id="ARBA00022837"/>
    </source>
</evidence>
<dbReference type="GO" id="GO:0005990">
    <property type="term" value="P:lactose catabolic process"/>
    <property type="evidence" value="ECO:0007669"/>
    <property type="project" value="TreeGrafter"/>
</dbReference>
<dbReference type="SUPFAM" id="SSF49785">
    <property type="entry name" value="Galactose-binding domain-like"/>
    <property type="match status" value="1"/>
</dbReference>
<dbReference type="SUPFAM" id="SSF51445">
    <property type="entry name" value="(Trans)glycosidases"/>
    <property type="match status" value="1"/>
</dbReference>
<dbReference type="PANTHER" id="PTHR46323">
    <property type="entry name" value="BETA-GALACTOSIDASE"/>
    <property type="match status" value="1"/>
</dbReference>
<dbReference type="InterPro" id="IPR006103">
    <property type="entry name" value="Glyco_hydro_2_cat"/>
</dbReference>
<dbReference type="Gene3D" id="2.70.98.10">
    <property type="match status" value="1"/>
</dbReference>
<dbReference type="Gene3D" id="2.60.120.260">
    <property type="entry name" value="Galactose-binding domain-like"/>
    <property type="match status" value="1"/>
</dbReference>
<keyword evidence="7" id="KW-0106">Calcium</keyword>
<dbReference type="InterPro" id="IPR006104">
    <property type="entry name" value="Glyco_hydro_2_N"/>
</dbReference>
<keyword evidence="6 12" id="KW-0378">Hydrolase</keyword>
<dbReference type="InterPro" id="IPR004199">
    <property type="entry name" value="B-gal_small/dom_5"/>
</dbReference>
<dbReference type="InterPro" id="IPR006102">
    <property type="entry name" value="Ig-like_GH2"/>
</dbReference>
<dbReference type="Pfam" id="PF02837">
    <property type="entry name" value="Glyco_hydro_2_N"/>
    <property type="match status" value="1"/>
</dbReference>
<dbReference type="InterPro" id="IPR011013">
    <property type="entry name" value="Gal_mutarotase_sf_dom"/>
</dbReference>
<evidence type="ECO:0000256" key="6">
    <source>
        <dbReference type="ARBA" id="ARBA00022801"/>
    </source>
</evidence>
<evidence type="ECO:0000256" key="3">
    <source>
        <dbReference type="ARBA" id="ARBA00007401"/>
    </source>
</evidence>
<feature type="domain" description="Beta galactosidase small chain/" evidence="11">
    <location>
        <begin position="711"/>
        <end position="947"/>
    </location>
</feature>
<dbReference type="Pfam" id="PF02929">
    <property type="entry name" value="Bgal_small_N"/>
    <property type="match status" value="1"/>
</dbReference>
<dbReference type="InterPro" id="IPR017853">
    <property type="entry name" value="GH"/>
</dbReference>
<dbReference type="PRINTS" id="PR00132">
    <property type="entry name" value="GLHYDRLASE2"/>
</dbReference>
<evidence type="ECO:0000313" key="12">
    <source>
        <dbReference type="EMBL" id="MBM6660353.1"/>
    </source>
</evidence>
<dbReference type="Proteomes" id="UP000764045">
    <property type="component" value="Unassembled WGS sequence"/>
</dbReference>
<evidence type="ECO:0000256" key="4">
    <source>
        <dbReference type="ARBA" id="ARBA00011245"/>
    </source>
</evidence>
<comment type="subunit">
    <text evidence="4">Monomer.</text>
</comment>
<feature type="signal peptide" evidence="10">
    <location>
        <begin position="1"/>
        <end position="17"/>
    </location>
</feature>
<dbReference type="Pfam" id="PF00703">
    <property type="entry name" value="Glyco_hydro_2"/>
    <property type="match status" value="1"/>
</dbReference>
<dbReference type="PANTHER" id="PTHR46323:SF2">
    <property type="entry name" value="BETA-GALACTOSIDASE"/>
    <property type="match status" value="1"/>
</dbReference>
<dbReference type="RefSeq" id="WP_205107026.1">
    <property type="nucleotide sequence ID" value="NZ_JACJJL010000001.1"/>
</dbReference>
<evidence type="ECO:0000256" key="10">
    <source>
        <dbReference type="SAM" id="SignalP"/>
    </source>
</evidence>
<dbReference type="SUPFAM" id="SSF49303">
    <property type="entry name" value="beta-Galactosidase/glucuronidase domain"/>
    <property type="match status" value="2"/>
</dbReference>
<evidence type="ECO:0000259" key="11">
    <source>
        <dbReference type="SMART" id="SM01038"/>
    </source>
</evidence>
<dbReference type="Gene3D" id="3.20.20.80">
    <property type="entry name" value="Glycosidases"/>
    <property type="match status" value="1"/>
</dbReference>
<dbReference type="AlphaFoldDB" id="A0A939B049"/>
<comment type="caution">
    <text evidence="12">The sequence shown here is derived from an EMBL/GenBank/DDBJ whole genome shotgun (WGS) entry which is preliminary data.</text>
</comment>
<feature type="chain" id="PRO_5036907027" description="beta-galactosidase" evidence="10">
    <location>
        <begin position="18"/>
        <end position="947"/>
    </location>
</feature>
<gene>
    <name evidence="12" type="ORF">H6B30_01040</name>
</gene>
<comment type="cofactor">
    <cofactor evidence="2">
        <name>Ca(2+)</name>
        <dbReference type="ChEBI" id="CHEBI:29108"/>
    </cofactor>
</comment>
<dbReference type="InterPro" id="IPR050347">
    <property type="entry name" value="Bact_Beta-galactosidase"/>
</dbReference>
<dbReference type="GO" id="GO:0030246">
    <property type="term" value="F:carbohydrate binding"/>
    <property type="evidence" value="ECO:0007669"/>
    <property type="project" value="InterPro"/>
</dbReference>
<sequence length="947" mass="104071">MRNLLLSLMAMSFAVSAAQESVCINGDWQFRYAPGPRQADSIAASGFYDPERPARGFTTVKVPSCWAVQGFEEPVYREFKDAPHSEGFYLRHFRVPRSFAGKRVLLHFGGVWASAEVWLNGRWVGRHDSGFTSFSYDVTGHVSADADNLLAVRVRQVYPGYVCDTYDDWSLGGIYRDVTLEAMPAKRWIDAVRVVTDFDKDYRDADLKMKVMVIDRHKNTLPGNYRSPGQPYVLRFTLLDAGGDTVQTVERRVAAHTSTGRETAVTMRVAEPRQWNAEHPYLYTLRVELVEPDGVSQASVQRIGFREVTTDGGVLRVNGRPVKLRGVNHHDEYPDVGRATTREHWLRDLRLMKAANINYVRTAHYQHAKGFIELCDSIGMYVGGEVSLGGAGGMAVDPGFTAGSMLRTVETVERDVNNPSVIYWSVGNEDALTGMYLRAARVVKALDGTRPILLPWNADGSLPEEIDIRVPHYWTAGEYDSLAATSDRPVITTEYTHAFGTDRFGGLADRWRALTSHPAGAGGAVWMWADQGIKTPTRRDEKRYGGIVKDDPYLRISSNGWDGIVDSYRNTTRDYLELKAVYAPVRTACGSVDIADGADTALIAVRNDYDFTPLGSVRVAWTLCKDGQRLDSATVRADAAPHSLGLVKVPLGRLGAVGRGETAYVLMVFADSLGREIGRNSVELKPASYAEGKPAAAAAAPSVADNSGELSVRAGDMEYVFSRATGMPVSVSKGGTKVMGAMRPTVWHKFNEGDMTIRGRKFAKGVSPDKLVPGKAELTVARDSGCIVLRSVVAYVANDSNRLEADMRYRIDGSGRMAVEYSIATDFQTNMLPLVGLQAAMSPGTTLERWFGLGPCDTHPNKREAAVMGLWDGRNAYGTKQMRWAEVGSGGLMVRLTAPGHLVRDASSPDVLRFATRVLCRPEKGRLKEPGTRLPSKGTYNGTLCIE</sequence>
<organism evidence="12 13">
    <name type="scientific">Marseilla massiliensis</name>
    <dbReference type="NCBI Taxonomy" id="1841864"/>
    <lineage>
        <taxon>Bacteria</taxon>
        <taxon>Pseudomonadati</taxon>
        <taxon>Bacteroidota</taxon>
        <taxon>Bacteroidia</taxon>
        <taxon>Bacteroidales</taxon>
        <taxon>Prevotellaceae</taxon>
        <taxon>Marseilla</taxon>
    </lineage>
</organism>